<dbReference type="Proteomes" id="UP001151760">
    <property type="component" value="Unassembled WGS sequence"/>
</dbReference>
<proteinExistence type="predicted"/>
<feature type="region of interest" description="Disordered" evidence="1">
    <location>
        <begin position="312"/>
        <end position="331"/>
    </location>
</feature>
<organism evidence="2 3">
    <name type="scientific">Tanacetum coccineum</name>
    <dbReference type="NCBI Taxonomy" id="301880"/>
    <lineage>
        <taxon>Eukaryota</taxon>
        <taxon>Viridiplantae</taxon>
        <taxon>Streptophyta</taxon>
        <taxon>Embryophyta</taxon>
        <taxon>Tracheophyta</taxon>
        <taxon>Spermatophyta</taxon>
        <taxon>Magnoliopsida</taxon>
        <taxon>eudicotyledons</taxon>
        <taxon>Gunneridae</taxon>
        <taxon>Pentapetalae</taxon>
        <taxon>asterids</taxon>
        <taxon>campanulids</taxon>
        <taxon>Asterales</taxon>
        <taxon>Asteraceae</taxon>
        <taxon>Asteroideae</taxon>
        <taxon>Anthemideae</taxon>
        <taxon>Anthemidinae</taxon>
        <taxon>Tanacetum</taxon>
    </lineage>
</organism>
<keyword evidence="3" id="KW-1185">Reference proteome</keyword>
<feature type="region of interest" description="Disordered" evidence="1">
    <location>
        <begin position="254"/>
        <end position="277"/>
    </location>
</feature>
<evidence type="ECO:0000313" key="3">
    <source>
        <dbReference type="Proteomes" id="UP001151760"/>
    </source>
</evidence>
<gene>
    <name evidence="2" type="ORF">Tco_0724842</name>
</gene>
<protein>
    <submittedName>
        <fullName evidence="2">Uncharacterized protein</fullName>
    </submittedName>
</protein>
<evidence type="ECO:0000256" key="1">
    <source>
        <dbReference type="SAM" id="MobiDB-lite"/>
    </source>
</evidence>
<dbReference type="EMBL" id="BQNB010010269">
    <property type="protein sequence ID" value="GJS74961.1"/>
    <property type="molecule type" value="Genomic_DNA"/>
</dbReference>
<reference evidence="2" key="1">
    <citation type="journal article" date="2022" name="Int. J. Mol. Sci.">
        <title>Draft Genome of Tanacetum Coccineum: Genomic Comparison of Closely Related Tanacetum-Family Plants.</title>
        <authorList>
            <person name="Yamashiro T."/>
            <person name="Shiraishi A."/>
            <person name="Nakayama K."/>
            <person name="Satake H."/>
        </authorList>
    </citation>
    <scope>NUCLEOTIDE SEQUENCE</scope>
</reference>
<accession>A0ABQ4YC87</accession>
<comment type="caution">
    <text evidence="2">The sequence shown here is derived from an EMBL/GenBank/DDBJ whole genome shotgun (WGS) entry which is preliminary data.</text>
</comment>
<evidence type="ECO:0000313" key="2">
    <source>
        <dbReference type="EMBL" id="GJS74961.1"/>
    </source>
</evidence>
<feature type="region of interest" description="Disordered" evidence="1">
    <location>
        <begin position="82"/>
        <end position="115"/>
    </location>
</feature>
<feature type="compositionally biased region" description="Polar residues" evidence="1">
    <location>
        <begin position="254"/>
        <end position="268"/>
    </location>
</feature>
<name>A0ABQ4YC87_9ASTR</name>
<sequence>MSMLKYVSYPRFISYVLAELLGTEYAQDQKIGFLPGVQSNLNFSKDPSKVTEIELTTSMIVVNNLETSVSILLAFGKKKKKRKTQIVSQPPLKTRGPEASSSHPQKRKHAKPKTTTLETQVLKACHSQLLLIFKPCFFPDDDLSESEDDEFEAGDEMDEDIHQADKYETQATFLKSLNIISETLEADPALKEEMKKMTESNTIISRNITNIIELLRNAHLPEVITKLDAFRSTLRTLRMMTEMLQVFKEMEMSSSTPLGSASIPTATQPEKPEDARTKIVEEEPARASRAIPISTPETEIIRLSSGLEIDITSPEQPEIPPVAPKVDKGKGIVTDDIESPKKLVKASIVFHPNHDEPVRVPYMIHGKMYQLIDDEIQEHMEKEDKIKKAVEEAKLLAMSKLELIKVVQEEATKVDFDPKILGSEKGGQEFKKIQDAELKVLNKEHSQKIHANTKPAVIIIYKGTDRRNFEVHNPFQFGDFGITELDELGPIIEKKKNKSVGELMISLGKRYERLNKIPEELRIQSALPAPAQA</sequence>
<reference evidence="2" key="2">
    <citation type="submission" date="2022-01" db="EMBL/GenBank/DDBJ databases">
        <authorList>
            <person name="Yamashiro T."/>
            <person name="Shiraishi A."/>
            <person name="Satake H."/>
            <person name="Nakayama K."/>
        </authorList>
    </citation>
    <scope>NUCLEOTIDE SEQUENCE</scope>
</reference>